<evidence type="ECO:0000256" key="14">
    <source>
        <dbReference type="PROSITE-ProRule" id="PRU00175"/>
    </source>
</evidence>
<feature type="region of interest" description="Disordered" evidence="15">
    <location>
        <begin position="72"/>
        <end position="102"/>
    </location>
</feature>
<evidence type="ECO:0000256" key="7">
    <source>
        <dbReference type="ARBA" id="ARBA00022723"/>
    </source>
</evidence>
<dbReference type="InterPro" id="IPR001841">
    <property type="entry name" value="Znf_RING"/>
</dbReference>
<dbReference type="InterPro" id="IPR013083">
    <property type="entry name" value="Znf_RING/FYVE/PHD"/>
</dbReference>
<evidence type="ECO:0000256" key="3">
    <source>
        <dbReference type="ARBA" id="ARBA00004906"/>
    </source>
</evidence>
<comment type="subcellular location">
    <subcellularLocation>
        <location evidence="2">Membrane</location>
        <topology evidence="2">Single-pass membrane protein</topology>
    </subcellularLocation>
</comment>
<keyword evidence="7" id="KW-0479">Metal-binding</keyword>
<evidence type="ECO:0000256" key="9">
    <source>
        <dbReference type="ARBA" id="ARBA00022786"/>
    </source>
</evidence>
<name>A0AAN8ZW71_9MAGN</name>
<dbReference type="Proteomes" id="UP001370490">
    <property type="component" value="Unassembled WGS sequence"/>
</dbReference>
<dbReference type="EC" id="2.3.2.27" evidence="4"/>
<evidence type="ECO:0000256" key="5">
    <source>
        <dbReference type="ARBA" id="ARBA00022679"/>
    </source>
</evidence>
<dbReference type="GO" id="GO:0016020">
    <property type="term" value="C:membrane"/>
    <property type="evidence" value="ECO:0007669"/>
    <property type="project" value="UniProtKB-SubCell"/>
</dbReference>
<evidence type="ECO:0000259" key="17">
    <source>
        <dbReference type="PROSITE" id="PS50089"/>
    </source>
</evidence>
<evidence type="ECO:0000256" key="2">
    <source>
        <dbReference type="ARBA" id="ARBA00004167"/>
    </source>
</evidence>
<keyword evidence="12 16" id="KW-0472">Membrane</keyword>
<dbReference type="AlphaFoldDB" id="A0AAN8ZW71"/>
<dbReference type="CDD" id="cd16461">
    <property type="entry name" value="RING-H2_EL5-like"/>
    <property type="match status" value="1"/>
</dbReference>
<dbReference type="PROSITE" id="PS50089">
    <property type="entry name" value="ZF_RING_2"/>
    <property type="match status" value="1"/>
</dbReference>
<dbReference type="Gene3D" id="3.30.40.10">
    <property type="entry name" value="Zinc/RING finger domain, C3HC4 (zinc finger)"/>
    <property type="match status" value="1"/>
</dbReference>
<proteinExistence type="inferred from homology"/>
<keyword evidence="9" id="KW-0833">Ubl conjugation pathway</keyword>
<sequence>MNPKDCSQGFCTIYCPQWCYIILPPPPPLDYSDDDPSPDFSPLVIAIIGILSSAFLLVSYYTIISKYCGNPDSARTRRRRRRDHQQADDQIEDNHNPSLHEPWNVVGNGLDETVIKSIPVHKYKINGGLVDGTECSVCLSEFQEDESLRLLPKCSHAFHVPCIDTWLKSHSNCPLCRANLVSSNASHTQLVNEVVDNNSNVDYSLNGEIEEQSLSVSAEHTEIRFSEAIPKTPFRIFSDLGNSMVRDAIIEIRDNGVQQIRRSVSMDCSSSQAPLSIADILRENDDDDDDDLQMEDVDCQCSTSVGDSWKQRRRYVSGCPNGKSRGLYGVRSPIAMKRSFSGGRFFFTRQGRTNPIIPL</sequence>
<gene>
    <name evidence="18" type="ORF">RJ641_000888</name>
</gene>
<dbReference type="SMART" id="SM00184">
    <property type="entry name" value="RING"/>
    <property type="match status" value="1"/>
</dbReference>
<dbReference type="EMBL" id="JBAMMX010000001">
    <property type="protein sequence ID" value="KAK6947415.1"/>
    <property type="molecule type" value="Genomic_DNA"/>
</dbReference>
<evidence type="ECO:0000256" key="12">
    <source>
        <dbReference type="ARBA" id="ARBA00023136"/>
    </source>
</evidence>
<dbReference type="FunFam" id="3.30.40.10:FF:000233">
    <property type="entry name" value="RING-H2 finger protein ATL54"/>
    <property type="match status" value="1"/>
</dbReference>
<dbReference type="Pfam" id="PF13639">
    <property type="entry name" value="zf-RING_2"/>
    <property type="match status" value="1"/>
</dbReference>
<protein>
    <recommendedName>
        <fullName evidence="4">RING-type E3 ubiquitin transferase</fullName>
        <ecNumber evidence="4">2.3.2.27</ecNumber>
    </recommendedName>
</protein>
<keyword evidence="11 16" id="KW-1133">Transmembrane helix</keyword>
<evidence type="ECO:0000256" key="6">
    <source>
        <dbReference type="ARBA" id="ARBA00022692"/>
    </source>
</evidence>
<dbReference type="GO" id="GO:0008270">
    <property type="term" value="F:zinc ion binding"/>
    <property type="evidence" value="ECO:0007669"/>
    <property type="project" value="UniProtKB-KW"/>
</dbReference>
<comment type="pathway">
    <text evidence="3">Protein modification; protein ubiquitination.</text>
</comment>
<dbReference type="GO" id="GO:0016567">
    <property type="term" value="P:protein ubiquitination"/>
    <property type="evidence" value="ECO:0007669"/>
    <property type="project" value="InterPro"/>
</dbReference>
<dbReference type="SUPFAM" id="SSF57850">
    <property type="entry name" value="RING/U-box"/>
    <property type="match status" value="1"/>
</dbReference>
<dbReference type="PANTHER" id="PTHR46913">
    <property type="entry name" value="RING-H2 FINGER PROTEIN ATL16"/>
    <property type="match status" value="1"/>
</dbReference>
<feature type="compositionally biased region" description="Basic and acidic residues" evidence="15">
    <location>
        <begin position="84"/>
        <end position="95"/>
    </location>
</feature>
<keyword evidence="5" id="KW-0808">Transferase</keyword>
<evidence type="ECO:0000313" key="18">
    <source>
        <dbReference type="EMBL" id="KAK6947415.1"/>
    </source>
</evidence>
<feature type="transmembrane region" description="Helical" evidence="16">
    <location>
        <begin position="40"/>
        <end position="63"/>
    </location>
</feature>
<comment type="catalytic activity">
    <reaction evidence="1">
        <text>S-ubiquitinyl-[E2 ubiquitin-conjugating enzyme]-L-cysteine + [acceptor protein]-L-lysine = [E2 ubiquitin-conjugating enzyme]-L-cysteine + N(6)-ubiquitinyl-[acceptor protein]-L-lysine.</text>
        <dbReference type="EC" id="2.3.2.27"/>
    </reaction>
</comment>
<evidence type="ECO:0000256" key="15">
    <source>
        <dbReference type="SAM" id="MobiDB-lite"/>
    </source>
</evidence>
<keyword evidence="6 16" id="KW-0812">Transmembrane</keyword>
<organism evidence="18 19">
    <name type="scientific">Dillenia turbinata</name>
    <dbReference type="NCBI Taxonomy" id="194707"/>
    <lineage>
        <taxon>Eukaryota</taxon>
        <taxon>Viridiplantae</taxon>
        <taxon>Streptophyta</taxon>
        <taxon>Embryophyta</taxon>
        <taxon>Tracheophyta</taxon>
        <taxon>Spermatophyta</taxon>
        <taxon>Magnoliopsida</taxon>
        <taxon>eudicotyledons</taxon>
        <taxon>Gunneridae</taxon>
        <taxon>Pentapetalae</taxon>
        <taxon>Dilleniales</taxon>
        <taxon>Dilleniaceae</taxon>
        <taxon>Dillenia</taxon>
    </lineage>
</organism>
<comment type="similarity">
    <text evidence="13">Belongs to the RING-type zinc finger family. ATL subfamily.</text>
</comment>
<evidence type="ECO:0000256" key="10">
    <source>
        <dbReference type="ARBA" id="ARBA00022833"/>
    </source>
</evidence>
<reference evidence="18 19" key="1">
    <citation type="submission" date="2023-12" db="EMBL/GenBank/DDBJ databases">
        <title>A high-quality genome assembly for Dillenia turbinata (Dilleniales).</title>
        <authorList>
            <person name="Chanderbali A."/>
        </authorList>
    </citation>
    <scope>NUCLEOTIDE SEQUENCE [LARGE SCALE GENOMIC DNA]</scope>
    <source>
        <strain evidence="18">LSX21</strain>
        <tissue evidence="18">Leaf</tissue>
    </source>
</reference>
<evidence type="ECO:0000256" key="16">
    <source>
        <dbReference type="SAM" id="Phobius"/>
    </source>
</evidence>
<evidence type="ECO:0000256" key="11">
    <source>
        <dbReference type="ARBA" id="ARBA00022989"/>
    </source>
</evidence>
<keyword evidence="19" id="KW-1185">Reference proteome</keyword>
<keyword evidence="10" id="KW-0862">Zinc</keyword>
<evidence type="ECO:0000256" key="13">
    <source>
        <dbReference type="ARBA" id="ARBA00024209"/>
    </source>
</evidence>
<dbReference type="GO" id="GO:0061630">
    <property type="term" value="F:ubiquitin protein ligase activity"/>
    <property type="evidence" value="ECO:0007669"/>
    <property type="project" value="UniProtKB-EC"/>
</dbReference>
<dbReference type="PANTHER" id="PTHR46913:SF22">
    <property type="entry name" value="RING-TYPE E3 UBIQUITIN TRANSFERASE"/>
    <property type="match status" value="1"/>
</dbReference>
<evidence type="ECO:0000256" key="8">
    <source>
        <dbReference type="ARBA" id="ARBA00022771"/>
    </source>
</evidence>
<keyword evidence="8 14" id="KW-0863">Zinc-finger</keyword>
<evidence type="ECO:0000256" key="1">
    <source>
        <dbReference type="ARBA" id="ARBA00000900"/>
    </source>
</evidence>
<accession>A0AAN8ZW71</accession>
<dbReference type="InterPro" id="IPR044600">
    <property type="entry name" value="ATL1/ATL16-like"/>
</dbReference>
<comment type="caution">
    <text evidence="18">The sequence shown here is derived from an EMBL/GenBank/DDBJ whole genome shotgun (WGS) entry which is preliminary data.</text>
</comment>
<evidence type="ECO:0000256" key="4">
    <source>
        <dbReference type="ARBA" id="ARBA00012483"/>
    </source>
</evidence>
<evidence type="ECO:0000313" key="19">
    <source>
        <dbReference type="Proteomes" id="UP001370490"/>
    </source>
</evidence>
<feature type="domain" description="RING-type" evidence="17">
    <location>
        <begin position="135"/>
        <end position="177"/>
    </location>
</feature>